<gene>
    <name evidence="3" type="ORF">MNBD_GAMMA02-23</name>
</gene>
<dbReference type="InterPro" id="IPR000917">
    <property type="entry name" value="Sulfatase_N"/>
</dbReference>
<evidence type="ECO:0000259" key="2">
    <source>
        <dbReference type="Pfam" id="PF00884"/>
    </source>
</evidence>
<sequence>MKFKLQFFLAITIFLSQIFIFFPIITWTQNQFNIDTPFIEGLALLLFVFFIVLLVAGLLAWIIPSALRKILLPLFVLLTVLVFVQQNILVYDYGLLDGRDIQFDDAGMVGLIDFALWGLGLFIWLFLSKLILKQATLILTFSGLASVAVSISSLLFYDFASNHYTLTITENQKFDYSKEKNVLIFLLDTFQTDLFLQIIDAEPEIKDELLGFNFYPNTTAVFNKTYPTIPLLLTGKTYQKKQGIHEFLVAAYQSSLLTDLIDAGWHVGLYPNINKLIPVNSNIMSNAINKNGWQEKIKHYLQTLDLSLLRSVPHVIKPTIFNQGKLLIQKPVVQFIEQQKWFVDQSLMIQKMPNVHGHLGLNFLANLKQYASASQKQPTFMFYHLLMPHRPFLLDRNLAPVNNKHDFKAYQGYAYASLKLMISYLSELKKLGIYDQSAIMIVSDHGAGDYTNLEFDESSKSFIPIQRYGHEIASAKPLLLVKGFHEKNTFSISQKPVSLLDVMPTLADFSDIPIKASGLPIHMIDEKQTRERFYYHYDFTGFDSKYLQDFNVFKISGPVNDEHSWQHQGLLTVTRDAEAVNDGPYYLNEIIRFGTDLKQDADHSNRFIISDNPHFNLSSLALNNQKTELEIPMAEPMVEGELYQLELWMSSAEGDNELNINIENQRSTVVNVDEKSFIYQFPFVFHGSDNKQLNLKIEDIRTHSNSSVAMSKLFIKKINVRGLKSDDEDLALDFAKDIDDFHAYGFRPVEKWGGRWTTKKQSSVLFMASKNFCLNKSLKLNLLKFQMGVDSTQFKVF</sequence>
<dbReference type="InterPro" id="IPR017850">
    <property type="entry name" value="Alkaline_phosphatase_core_sf"/>
</dbReference>
<proteinExistence type="predicted"/>
<keyword evidence="1" id="KW-0472">Membrane</keyword>
<organism evidence="3">
    <name type="scientific">hydrothermal vent metagenome</name>
    <dbReference type="NCBI Taxonomy" id="652676"/>
    <lineage>
        <taxon>unclassified sequences</taxon>
        <taxon>metagenomes</taxon>
        <taxon>ecological metagenomes</taxon>
    </lineage>
</organism>
<dbReference type="PANTHER" id="PTHR43751:SF3">
    <property type="entry name" value="SULFATASE N-TERMINAL DOMAIN-CONTAINING PROTEIN"/>
    <property type="match status" value="1"/>
</dbReference>
<dbReference type="InterPro" id="IPR052701">
    <property type="entry name" value="GAG_Ulvan_Degrading_Sulfatases"/>
</dbReference>
<dbReference type="PANTHER" id="PTHR43751">
    <property type="entry name" value="SULFATASE"/>
    <property type="match status" value="1"/>
</dbReference>
<feature type="domain" description="Sulfatase N-terminal" evidence="2">
    <location>
        <begin position="181"/>
        <end position="509"/>
    </location>
</feature>
<feature type="transmembrane region" description="Helical" evidence="1">
    <location>
        <begin position="136"/>
        <end position="157"/>
    </location>
</feature>
<protein>
    <recommendedName>
        <fullName evidence="2">Sulfatase N-terminal domain-containing protein</fullName>
    </recommendedName>
</protein>
<feature type="transmembrane region" description="Helical" evidence="1">
    <location>
        <begin position="108"/>
        <end position="127"/>
    </location>
</feature>
<feature type="transmembrane region" description="Helical" evidence="1">
    <location>
        <begin position="70"/>
        <end position="88"/>
    </location>
</feature>
<feature type="transmembrane region" description="Helical" evidence="1">
    <location>
        <begin position="41"/>
        <end position="63"/>
    </location>
</feature>
<keyword evidence="1" id="KW-0812">Transmembrane</keyword>
<feature type="transmembrane region" description="Helical" evidence="1">
    <location>
        <begin position="7"/>
        <end position="29"/>
    </location>
</feature>
<evidence type="ECO:0000256" key="1">
    <source>
        <dbReference type="SAM" id="Phobius"/>
    </source>
</evidence>
<feature type="non-terminal residue" evidence="3">
    <location>
        <position position="797"/>
    </location>
</feature>
<reference evidence="3" key="1">
    <citation type="submission" date="2018-06" db="EMBL/GenBank/DDBJ databases">
        <authorList>
            <person name="Zhirakovskaya E."/>
        </authorList>
    </citation>
    <scope>NUCLEOTIDE SEQUENCE</scope>
</reference>
<dbReference type="AlphaFoldDB" id="A0A3B0W5C3"/>
<accession>A0A3B0W5C3</accession>
<dbReference type="Pfam" id="PF00884">
    <property type="entry name" value="Sulfatase"/>
    <property type="match status" value="1"/>
</dbReference>
<evidence type="ECO:0000313" key="3">
    <source>
        <dbReference type="EMBL" id="VAW47553.1"/>
    </source>
</evidence>
<dbReference type="Gene3D" id="3.40.720.10">
    <property type="entry name" value="Alkaline Phosphatase, subunit A"/>
    <property type="match status" value="1"/>
</dbReference>
<dbReference type="EMBL" id="UOFA01000351">
    <property type="protein sequence ID" value="VAW47553.1"/>
    <property type="molecule type" value="Genomic_DNA"/>
</dbReference>
<dbReference type="SUPFAM" id="SSF53649">
    <property type="entry name" value="Alkaline phosphatase-like"/>
    <property type="match status" value="1"/>
</dbReference>
<keyword evidence="1" id="KW-1133">Transmembrane helix</keyword>
<name>A0A3B0W5C3_9ZZZZ</name>